<dbReference type="EMBL" id="KQ030539">
    <property type="protein sequence ID" value="KJZ73000.1"/>
    <property type="molecule type" value="Genomic_DNA"/>
</dbReference>
<comment type="cofactor">
    <cofactor evidence="1">
        <name>FAD</name>
        <dbReference type="ChEBI" id="CHEBI:57692"/>
    </cofactor>
</comment>
<dbReference type="AlphaFoldDB" id="A0A0F7ZN23"/>
<evidence type="ECO:0000256" key="6">
    <source>
        <dbReference type="ARBA" id="ARBA00023033"/>
    </source>
</evidence>
<evidence type="ECO:0000256" key="7">
    <source>
        <dbReference type="SAM" id="MobiDB-lite"/>
    </source>
</evidence>
<feature type="region of interest" description="Disordered" evidence="7">
    <location>
        <begin position="178"/>
        <end position="200"/>
    </location>
</feature>
<keyword evidence="5" id="KW-0560">Oxidoreductase</keyword>
<name>A0A0F7ZN23_9HYPO</name>
<sequence length="200" mass="22514">MSEEFKVLIVGGSITGLTLAHCLEKLEISYEILEQGKEVAPQVGASIGILPNGAPILDQLGLFDDVEKVIEPLKYARIRYRDGFSFESQYPSLLRTRFGYPLSFLERQKLLGILYRKLEGKNRLHTGKKVVSIRDCESRAIVQTSDGQEYWGHLIVGADGVHSIVRSEIWRLANPSQADKGWNEETSGQSSQARKFRKYA</sequence>
<accession>A0A0F7ZN23</accession>
<dbReference type="PRINTS" id="PR00420">
    <property type="entry name" value="RNGMNOXGNASE"/>
</dbReference>
<dbReference type="SUPFAM" id="SSF51905">
    <property type="entry name" value="FAD/NAD(P)-binding domain"/>
    <property type="match status" value="1"/>
</dbReference>
<evidence type="ECO:0000256" key="3">
    <source>
        <dbReference type="ARBA" id="ARBA00022630"/>
    </source>
</evidence>
<keyword evidence="4" id="KW-0274">FAD</keyword>
<organism evidence="9 10">
    <name type="scientific">Hirsutella minnesotensis 3608</name>
    <dbReference type="NCBI Taxonomy" id="1043627"/>
    <lineage>
        <taxon>Eukaryota</taxon>
        <taxon>Fungi</taxon>
        <taxon>Dikarya</taxon>
        <taxon>Ascomycota</taxon>
        <taxon>Pezizomycotina</taxon>
        <taxon>Sordariomycetes</taxon>
        <taxon>Hypocreomycetidae</taxon>
        <taxon>Hypocreales</taxon>
        <taxon>Ophiocordycipitaceae</taxon>
        <taxon>Hirsutella</taxon>
    </lineage>
</organism>
<evidence type="ECO:0000313" key="10">
    <source>
        <dbReference type="Proteomes" id="UP000054481"/>
    </source>
</evidence>
<keyword evidence="10" id="KW-1185">Reference proteome</keyword>
<protein>
    <recommendedName>
        <fullName evidence="8">FAD-binding domain-containing protein</fullName>
    </recommendedName>
</protein>
<reference evidence="9 10" key="1">
    <citation type="journal article" date="2014" name="Genome Biol. Evol.">
        <title>Comparative genomics and transcriptomics analyses reveal divergent lifestyle features of nematode endoparasitic fungus Hirsutella minnesotensis.</title>
        <authorList>
            <person name="Lai Y."/>
            <person name="Liu K."/>
            <person name="Zhang X."/>
            <person name="Zhang X."/>
            <person name="Li K."/>
            <person name="Wang N."/>
            <person name="Shu C."/>
            <person name="Wu Y."/>
            <person name="Wang C."/>
            <person name="Bushley K.E."/>
            <person name="Xiang M."/>
            <person name="Liu X."/>
        </authorList>
    </citation>
    <scope>NUCLEOTIDE SEQUENCE [LARGE SCALE GENOMIC DNA]</scope>
    <source>
        <strain evidence="9 10">3608</strain>
    </source>
</reference>
<proteinExistence type="inferred from homology"/>
<feature type="domain" description="FAD-binding" evidence="8">
    <location>
        <begin position="5"/>
        <end position="169"/>
    </location>
</feature>
<evidence type="ECO:0000259" key="8">
    <source>
        <dbReference type="Pfam" id="PF01494"/>
    </source>
</evidence>
<dbReference type="Proteomes" id="UP000054481">
    <property type="component" value="Unassembled WGS sequence"/>
</dbReference>
<evidence type="ECO:0000256" key="1">
    <source>
        <dbReference type="ARBA" id="ARBA00001974"/>
    </source>
</evidence>
<gene>
    <name evidence="9" type="ORF">HIM_07572</name>
</gene>
<dbReference type="GO" id="GO:0004497">
    <property type="term" value="F:monooxygenase activity"/>
    <property type="evidence" value="ECO:0007669"/>
    <property type="project" value="UniProtKB-KW"/>
</dbReference>
<comment type="similarity">
    <text evidence="2">Belongs to the paxM FAD-dependent monooxygenase family.</text>
</comment>
<dbReference type="Gene3D" id="3.50.50.60">
    <property type="entry name" value="FAD/NAD(P)-binding domain"/>
    <property type="match status" value="1"/>
</dbReference>
<evidence type="ECO:0000256" key="4">
    <source>
        <dbReference type="ARBA" id="ARBA00022827"/>
    </source>
</evidence>
<dbReference type="Pfam" id="PF01494">
    <property type="entry name" value="FAD_binding_3"/>
    <property type="match status" value="1"/>
</dbReference>
<dbReference type="InterPro" id="IPR036188">
    <property type="entry name" value="FAD/NAD-bd_sf"/>
</dbReference>
<feature type="compositionally biased region" description="Polar residues" evidence="7">
    <location>
        <begin position="184"/>
        <end position="193"/>
    </location>
</feature>
<dbReference type="GO" id="GO:0071949">
    <property type="term" value="F:FAD binding"/>
    <property type="evidence" value="ECO:0007669"/>
    <property type="project" value="InterPro"/>
</dbReference>
<dbReference type="PANTHER" id="PTHR47356">
    <property type="entry name" value="FAD-DEPENDENT MONOOXYGENASE ASQG-RELATED"/>
    <property type="match status" value="1"/>
</dbReference>
<keyword evidence="6" id="KW-0503">Monooxygenase</keyword>
<dbReference type="InterPro" id="IPR002938">
    <property type="entry name" value="FAD-bd"/>
</dbReference>
<dbReference type="OrthoDB" id="2431938at2759"/>
<dbReference type="PANTHER" id="PTHR47356:SF2">
    <property type="entry name" value="FAD-BINDING DOMAIN-CONTAINING PROTEIN-RELATED"/>
    <property type="match status" value="1"/>
</dbReference>
<dbReference type="InterPro" id="IPR050562">
    <property type="entry name" value="FAD_mOase_fung"/>
</dbReference>
<evidence type="ECO:0000256" key="5">
    <source>
        <dbReference type="ARBA" id="ARBA00023002"/>
    </source>
</evidence>
<evidence type="ECO:0000313" key="9">
    <source>
        <dbReference type="EMBL" id="KJZ73000.1"/>
    </source>
</evidence>
<evidence type="ECO:0000256" key="2">
    <source>
        <dbReference type="ARBA" id="ARBA00007992"/>
    </source>
</evidence>
<keyword evidence="3" id="KW-0285">Flavoprotein</keyword>